<comment type="caution">
    <text evidence="2">The sequence shown here is derived from an EMBL/GenBank/DDBJ whole genome shotgun (WGS) entry which is preliminary data.</text>
</comment>
<dbReference type="AlphaFoldDB" id="A0A9P0VT66"/>
<reference evidence="2" key="1">
    <citation type="submission" date="2022-03" db="EMBL/GenBank/DDBJ databases">
        <authorList>
            <person name="Sayadi A."/>
        </authorList>
    </citation>
    <scope>NUCLEOTIDE SEQUENCE</scope>
</reference>
<dbReference type="OrthoDB" id="7697409at2759"/>
<evidence type="ECO:0000259" key="1">
    <source>
        <dbReference type="PROSITE" id="PS50878"/>
    </source>
</evidence>
<evidence type="ECO:0000313" key="2">
    <source>
        <dbReference type="EMBL" id="CAH2018837.1"/>
    </source>
</evidence>
<dbReference type="PANTHER" id="PTHR35450">
    <property type="entry name" value="REVERSE TRANSCRIPTASE DOMAIN-CONTAINING PROTEIN"/>
    <property type="match status" value="1"/>
</dbReference>
<organism evidence="2 3">
    <name type="scientific">Acanthoscelides obtectus</name>
    <name type="common">Bean weevil</name>
    <name type="synonym">Bruchus obtectus</name>
    <dbReference type="NCBI Taxonomy" id="200917"/>
    <lineage>
        <taxon>Eukaryota</taxon>
        <taxon>Metazoa</taxon>
        <taxon>Ecdysozoa</taxon>
        <taxon>Arthropoda</taxon>
        <taxon>Hexapoda</taxon>
        <taxon>Insecta</taxon>
        <taxon>Pterygota</taxon>
        <taxon>Neoptera</taxon>
        <taxon>Endopterygota</taxon>
        <taxon>Coleoptera</taxon>
        <taxon>Polyphaga</taxon>
        <taxon>Cucujiformia</taxon>
        <taxon>Chrysomeloidea</taxon>
        <taxon>Chrysomelidae</taxon>
        <taxon>Bruchinae</taxon>
        <taxon>Bruchini</taxon>
        <taxon>Acanthoscelides</taxon>
    </lineage>
</organism>
<name>A0A9P0VT66_ACAOB</name>
<dbReference type="EMBL" id="CAKOFQ010009972">
    <property type="protein sequence ID" value="CAH2018837.1"/>
    <property type="molecule type" value="Genomic_DNA"/>
</dbReference>
<dbReference type="PANTHER" id="PTHR35450:SF2">
    <property type="entry name" value="REVERSE TRANSCRIPTASE DOMAIN-CONTAINING PROTEIN"/>
    <property type="match status" value="1"/>
</dbReference>
<dbReference type="InterPro" id="IPR000477">
    <property type="entry name" value="RT_dom"/>
</dbReference>
<keyword evidence="3" id="KW-1185">Reference proteome</keyword>
<proteinExistence type="predicted"/>
<protein>
    <recommendedName>
        <fullName evidence="1">Reverse transcriptase domain-containing protein</fullName>
    </recommendedName>
</protein>
<evidence type="ECO:0000313" key="3">
    <source>
        <dbReference type="Proteomes" id="UP001152888"/>
    </source>
</evidence>
<accession>A0A9P0VT66</accession>
<dbReference type="Pfam" id="PF00078">
    <property type="entry name" value="RVT_1"/>
    <property type="match status" value="1"/>
</dbReference>
<gene>
    <name evidence="2" type="ORF">ACAOBT_LOCUS36869</name>
</gene>
<feature type="domain" description="Reverse transcriptase" evidence="1">
    <location>
        <begin position="1"/>
        <end position="218"/>
    </location>
</feature>
<sequence>MHQAITQTDKKLTPLNLSEKSFDPEAKITPMQDLVRQWKAKPLHGRYRSRIEDNAIDTKASQGWLLSGNLFLETEGFIASIQDQLIGTSEKIIDLCKRLISLWSTTLLVSNNGEELELGPIQIKRGIYQGDTLSPLLFVIAMVPLSTLLNEANLGYQLKGANDCLSHLLYMDDLKLISPSQNKLKTSLNIVKKFSDDIQMSFGLDKCAVGHIQERNAL</sequence>
<dbReference type="PROSITE" id="PS50878">
    <property type="entry name" value="RT_POL"/>
    <property type="match status" value="1"/>
</dbReference>
<dbReference type="Proteomes" id="UP001152888">
    <property type="component" value="Unassembled WGS sequence"/>
</dbReference>